<organism evidence="3 4">
    <name type="scientific">Actinacidiphila epipremni</name>
    <dbReference type="NCBI Taxonomy" id="2053013"/>
    <lineage>
        <taxon>Bacteria</taxon>
        <taxon>Bacillati</taxon>
        <taxon>Actinomycetota</taxon>
        <taxon>Actinomycetes</taxon>
        <taxon>Kitasatosporales</taxon>
        <taxon>Streptomycetaceae</taxon>
        <taxon>Actinacidiphila</taxon>
    </lineage>
</organism>
<dbReference type="InterPro" id="IPR017850">
    <property type="entry name" value="Alkaline_phosphatase_core_sf"/>
</dbReference>
<feature type="compositionally biased region" description="Basic and acidic residues" evidence="1">
    <location>
        <begin position="511"/>
        <end position="521"/>
    </location>
</feature>
<dbReference type="InterPro" id="IPR002591">
    <property type="entry name" value="Phosphodiest/P_Trfase"/>
</dbReference>
<evidence type="ECO:0000256" key="1">
    <source>
        <dbReference type="SAM" id="MobiDB-lite"/>
    </source>
</evidence>
<feature type="transmembrane region" description="Helical" evidence="2">
    <location>
        <begin position="99"/>
        <end position="123"/>
    </location>
</feature>
<gene>
    <name evidence="3" type="ORF">HCN08_12705</name>
</gene>
<name>A0ABX0ZK71_9ACTN</name>
<feature type="region of interest" description="Disordered" evidence="1">
    <location>
        <begin position="487"/>
        <end position="530"/>
    </location>
</feature>
<feature type="transmembrane region" description="Helical" evidence="2">
    <location>
        <begin position="73"/>
        <end position="92"/>
    </location>
</feature>
<comment type="caution">
    <text evidence="3">The sequence shown here is derived from an EMBL/GenBank/DDBJ whole genome shotgun (WGS) entry which is preliminary data.</text>
</comment>
<evidence type="ECO:0008006" key="5">
    <source>
        <dbReference type="Google" id="ProtNLM"/>
    </source>
</evidence>
<evidence type="ECO:0000313" key="3">
    <source>
        <dbReference type="EMBL" id="NJP44253.1"/>
    </source>
</evidence>
<proteinExistence type="predicted"/>
<dbReference type="Gene3D" id="3.40.720.10">
    <property type="entry name" value="Alkaline Phosphatase, subunit A"/>
    <property type="match status" value="1"/>
</dbReference>
<sequence>MPSAAGPGGRVWQGGGVPQPGARRRRAAGHPALLAVGRVLAVWAVATATLAVLAALLPDFRIEAPNGDSPTQIAVTAAIGAGAFGVLSALVWPLLVRALLLVPALVLGALVFFLNGSLLLVALRFTPDGRGEVTPATAVVIAAVMSAASSATSTALAVRDDAAYGRRLARLAGRRRRRAGDPPPPTTAGTVFLQLDGVGHDVLRSALAGRPPAMPTLARWLGDGTHRLVAWRTDWSSQTGASQLAILHGSNHDVPAFRWYEKETGHVVVCNRPSSAAELERRAVARTGCPGLLAGGGASRGNLFTGGADQSALVMSVAAQRGKFSRSRSGYFAYFSDPANAVRTAWSFVAEVGREIGQSTASRLRRDRPRIKRGGLYPVLRAFATVVERDVAVAAVVGDMLAGRSAVYADLVAYDEVAHHSGPHSGDAYQVLTRLDRSVRLIADAARYAPRPYRIVLLSDHGQSGGATFEDAYGSSLRALVREGCGLPPGGRERRRRTGAEARAAARSALRRPERGRRAAEEEACEGPASDPVVLASGNLGLVSFPGIEGRATLEEIRRRTPRLLPALSAHPGIGFVLVRSAERGPLVLGRDGGEHELSTGRVTAPDPLAPFGPGAAAAVLRTDGFPHTADLMVNSAVDPATGAVHAFEEQAGSHGGLGGPQSHPFLLAPAELPLPPAPLVGAEAIHAVFHTWLAPEPGMPPAAEDRRRPHLPSPRTPDATARS</sequence>
<keyword evidence="2" id="KW-1133">Transmembrane helix</keyword>
<dbReference type="RefSeq" id="WP_167983128.1">
    <property type="nucleotide sequence ID" value="NZ_JAATEJ010000008.1"/>
</dbReference>
<protein>
    <recommendedName>
        <fullName evidence="5">Alkaline phosphatase family protein</fullName>
    </recommendedName>
</protein>
<dbReference type="SUPFAM" id="SSF53649">
    <property type="entry name" value="Alkaline phosphatase-like"/>
    <property type="match status" value="1"/>
</dbReference>
<dbReference type="Pfam" id="PF01663">
    <property type="entry name" value="Phosphodiest"/>
    <property type="match status" value="1"/>
</dbReference>
<dbReference type="EMBL" id="JAATEJ010000008">
    <property type="protein sequence ID" value="NJP44253.1"/>
    <property type="molecule type" value="Genomic_DNA"/>
</dbReference>
<accession>A0ABX0ZK71</accession>
<feature type="region of interest" description="Disordered" evidence="1">
    <location>
        <begin position="1"/>
        <end position="24"/>
    </location>
</feature>
<reference evidence="3 4" key="1">
    <citation type="submission" date="2020-03" db="EMBL/GenBank/DDBJ databases">
        <title>WGS of actinomycetes isolated from Thailand.</title>
        <authorList>
            <person name="Thawai C."/>
        </authorList>
    </citation>
    <scope>NUCLEOTIDE SEQUENCE [LARGE SCALE GENOMIC DNA]</scope>
    <source>
        <strain evidence="3 4">PRB2-1</strain>
    </source>
</reference>
<dbReference type="InterPro" id="IPR007165">
    <property type="entry name" value="Phage_holin_4_2"/>
</dbReference>
<evidence type="ECO:0000256" key="2">
    <source>
        <dbReference type="SAM" id="Phobius"/>
    </source>
</evidence>
<keyword evidence="2" id="KW-0812">Transmembrane</keyword>
<dbReference type="Proteomes" id="UP000734511">
    <property type="component" value="Unassembled WGS sequence"/>
</dbReference>
<keyword evidence="4" id="KW-1185">Reference proteome</keyword>
<feature type="transmembrane region" description="Helical" evidence="2">
    <location>
        <begin position="32"/>
        <end position="53"/>
    </location>
</feature>
<keyword evidence="2" id="KW-0472">Membrane</keyword>
<feature type="region of interest" description="Disordered" evidence="1">
    <location>
        <begin position="696"/>
        <end position="724"/>
    </location>
</feature>
<dbReference type="Pfam" id="PF04020">
    <property type="entry name" value="Phage_holin_4_2"/>
    <property type="match status" value="1"/>
</dbReference>
<feature type="compositionally biased region" description="Gly residues" evidence="1">
    <location>
        <begin position="1"/>
        <end position="18"/>
    </location>
</feature>
<evidence type="ECO:0000313" key="4">
    <source>
        <dbReference type="Proteomes" id="UP000734511"/>
    </source>
</evidence>